<feature type="coiled-coil region" evidence="19">
    <location>
        <begin position="387"/>
        <end position="445"/>
    </location>
</feature>
<dbReference type="GO" id="GO:0005524">
    <property type="term" value="F:ATP binding"/>
    <property type="evidence" value="ECO:0007669"/>
    <property type="project" value="UniProtKB-KW"/>
</dbReference>
<evidence type="ECO:0000256" key="20">
    <source>
        <dbReference type="SAM" id="MobiDB-lite"/>
    </source>
</evidence>
<name>I0YU92_COCSC</name>
<gene>
    <name evidence="22" type="ORF">COCSUDRAFT_48004</name>
</gene>
<organism evidence="22 23">
    <name type="scientific">Coccomyxa subellipsoidea (strain C-169)</name>
    <name type="common">Green microalga</name>
    <dbReference type="NCBI Taxonomy" id="574566"/>
    <lineage>
        <taxon>Eukaryota</taxon>
        <taxon>Viridiplantae</taxon>
        <taxon>Chlorophyta</taxon>
        <taxon>core chlorophytes</taxon>
        <taxon>Trebouxiophyceae</taxon>
        <taxon>Trebouxiophyceae incertae sedis</taxon>
        <taxon>Coccomyxaceae</taxon>
        <taxon>Coccomyxa</taxon>
        <taxon>Coccomyxa subellipsoidea</taxon>
    </lineage>
</organism>
<dbReference type="OrthoDB" id="18797at2759"/>
<evidence type="ECO:0000256" key="10">
    <source>
        <dbReference type="ARBA" id="ARBA00022801"/>
    </source>
</evidence>
<dbReference type="SUPFAM" id="SSF52540">
    <property type="entry name" value="P-loop containing nucleoside triphosphate hydrolases"/>
    <property type="match status" value="1"/>
</dbReference>
<dbReference type="PANTHER" id="PTHR18867:SF12">
    <property type="entry name" value="DNA REPAIR PROTEIN RAD50"/>
    <property type="match status" value="1"/>
</dbReference>
<dbReference type="InterPro" id="IPR027417">
    <property type="entry name" value="P-loop_NTPase"/>
</dbReference>
<feature type="domain" description="Rad50/SbcC-type AAA" evidence="21">
    <location>
        <begin position="220"/>
        <end position="254"/>
    </location>
</feature>
<keyword evidence="17" id="KW-0469">Meiosis</keyword>
<reference evidence="22 23" key="1">
    <citation type="journal article" date="2012" name="Genome Biol.">
        <title>The genome of the polar eukaryotic microalga coccomyxa subellipsoidea reveals traits of cold adaptation.</title>
        <authorList>
            <person name="Blanc G."/>
            <person name="Agarkova I."/>
            <person name="Grimwood J."/>
            <person name="Kuo A."/>
            <person name="Brueggeman A."/>
            <person name="Dunigan D."/>
            <person name="Gurnon J."/>
            <person name="Ladunga I."/>
            <person name="Lindquist E."/>
            <person name="Lucas S."/>
            <person name="Pangilinan J."/>
            <person name="Proschold T."/>
            <person name="Salamov A."/>
            <person name="Schmutz J."/>
            <person name="Weeks D."/>
            <person name="Yamada T."/>
            <person name="Claverie J.M."/>
            <person name="Grigoriev I."/>
            <person name="Van Etten J."/>
            <person name="Lomsadze A."/>
            <person name="Borodovsky M."/>
        </authorList>
    </citation>
    <scope>NUCLEOTIDE SEQUENCE [LARGE SCALE GENOMIC DNA]</scope>
    <source>
        <strain evidence="22 23">C-169</strain>
    </source>
</reference>
<evidence type="ECO:0000256" key="5">
    <source>
        <dbReference type="ARBA" id="ARBA00017893"/>
    </source>
</evidence>
<dbReference type="RefSeq" id="XP_005646505.1">
    <property type="nucleotide sequence ID" value="XM_005646448.1"/>
</dbReference>
<keyword evidence="6" id="KW-0158">Chromosome</keyword>
<dbReference type="GO" id="GO:0006302">
    <property type="term" value="P:double-strand break repair"/>
    <property type="evidence" value="ECO:0007669"/>
    <property type="project" value="InterPro"/>
</dbReference>
<keyword evidence="13" id="KW-0460">Magnesium</keyword>
<dbReference type="GO" id="GO:0051880">
    <property type="term" value="F:G-quadruplex DNA binding"/>
    <property type="evidence" value="ECO:0007669"/>
    <property type="project" value="TreeGrafter"/>
</dbReference>
<evidence type="ECO:0000256" key="16">
    <source>
        <dbReference type="ARBA" id="ARBA00023242"/>
    </source>
</evidence>
<dbReference type="GO" id="GO:0070192">
    <property type="term" value="P:chromosome organization involved in meiotic cell cycle"/>
    <property type="evidence" value="ECO:0007669"/>
    <property type="project" value="TreeGrafter"/>
</dbReference>
<protein>
    <recommendedName>
        <fullName evidence="5">DNA repair protein RAD50</fullName>
    </recommendedName>
</protein>
<comment type="caution">
    <text evidence="22">The sequence shown here is derived from an EMBL/GenBank/DDBJ whole genome shotgun (WGS) entry which is preliminary data.</text>
</comment>
<dbReference type="GeneID" id="17039946"/>
<evidence type="ECO:0000256" key="6">
    <source>
        <dbReference type="ARBA" id="ARBA00022454"/>
    </source>
</evidence>
<evidence type="ECO:0000256" key="11">
    <source>
        <dbReference type="ARBA" id="ARBA00022833"/>
    </source>
</evidence>
<keyword evidence="16" id="KW-0539">Nucleus</keyword>
<dbReference type="EMBL" id="AGSI01000011">
    <property type="protein sequence ID" value="EIE21961.1"/>
    <property type="molecule type" value="Genomic_DNA"/>
</dbReference>
<evidence type="ECO:0000256" key="13">
    <source>
        <dbReference type="ARBA" id="ARBA00022842"/>
    </source>
</evidence>
<accession>I0YU92</accession>
<comment type="subcellular location">
    <subcellularLocation>
        <location evidence="3">Chromosome</location>
    </subcellularLocation>
    <subcellularLocation>
        <location evidence="2">Nucleus</location>
    </subcellularLocation>
</comment>
<dbReference type="GO" id="GO:0043047">
    <property type="term" value="F:single-stranded telomeric DNA binding"/>
    <property type="evidence" value="ECO:0007669"/>
    <property type="project" value="TreeGrafter"/>
</dbReference>
<comment type="similarity">
    <text evidence="4">Belongs to the SMC family. RAD50 subfamily.</text>
</comment>
<feature type="coiled-coil region" evidence="19">
    <location>
        <begin position="690"/>
        <end position="717"/>
    </location>
</feature>
<dbReference type="eggNOG" id="KOG0962">
    <property type="taxonomic scope" value="Eukaryota"/>
</dbReference>
<keyword evidence="15" id="KW-0234">DNA repair</keyword>
<dbReference type="Gene3D" id="3.40.50.300">
    <property type="entry name" value="P-loop containing nucleotide triphosphate hydrolases"/>
    <property type="match status" value="2"/>
</dbReference>
<evidence type="ECO:0000256" key="4">
    <source>
        <dbReference type="ARBA" id="ARBA00009439"/>
    </source>
</evidence>
<sequence length="1431" mass="160734">MKLIIFGATGNVGQTIAKAAVQDKQDVTLFVRNKKKLEGLLPSEILSQCRVIEGDAMDGAAVRQAVRGHSVAINAAGHAKDGQQFHLLFKGIVEAVAECLEPPKKLWMLGGVTALDVPGSSDKLKSFNDLPMLYRTPYRIHTENYGELLSDKAAGLDWSLICPGVLYEADKKPANAPAGALHTFTEEAEVSLPHWALSKWCPRIVISLLTIQQIGTFTMLIKGIRSFSPDNQHVIEFYKPLTLIVGHNGAGKTIAGENEVKAQIKLRFKTATGQPVVIIRAFQLTQKKTALQFKALDQTLQTINRDTNKKEALSYRCADMDRIVPSLMGVSKAILENVIFVHQEDSNWPLAEGQILKKRFDDIFAATKYTKALEALRKLRTEKMADVKEFKLRLENLRTHKDNAARLRRDVEEGEAQERKLLDHIRAIDEQLTQLQQVMDGLDSQLVRIADCADEERDIKTRLEVTARTNAETRARLAAAYGEEDLKSSLEELEEFAKTLEPTTRDSRNKLRTREVDLQGARMNVEAEREQHERAMQKLSRLTAGAEAHSRNVADRDRFIRELAMRNGIMQLPANGPLTPGHVAAMKLAMQDFEAKLTQELQQLKAANAGRDDEMGRQVDGVTTQLAGAREGVRSKQDFIRTSETTISRLQAEISSGGQRAVSRAMLEEVKEREHQAEAQVSARQAALDKAGLDKDIQRLSAELTKLQGKTSGLRQERERLAVEADKGTRLRMRRQDVNAKEAELDVLIQSHKSRLETFLKCRGRGLPQPQELKAAAEVALQHLKQDNVEDSAFVDTMAKEERQHKDTSTKAARVTALSVNIVHFKKTADDQFREIPAMTAQFDRELADVGARLQALRELQPTSVRCQALSQGDIPQLRHRLQELEATAEHGADTLEHASADSAEAQHAFQEAQKLHAEVVWQIDRLAVELAEAQRDVAQLTAQARSSGFARTVGDVDTDMEALENQRTALEREKDTAMRKLERLRNEVNSATHEWHQVREEAMRKVAAAERRAQLDAQVKDLETQIAAAGRQIEELRRQMQPLEAERAQRTKERGEQRTAARAREAEAEGRLREANAAASELRAKLRPVEEYASSDKEEQLKRAGAGMEASKQRMEANAERVKAISEEIGRLQADVKGHDDLKRQLDECMAYQKNLIIEKELQARHAKVTADMGNLGDHEKIKDEHDQLEAKKKEFCRDQDMARGSLGTVREGLKRARENLSAKEYRDIDNRHRKQLIELKTTEMAASDLDKYHKALEKALLAFHTAKMADINKIVKELWQKTYRNQDIDYIQIAADADHGAARSYNYRVTMVAGGAELDMRGRCSAGQKVLACLIIRLALAETFCLNCGILALDEPTTNLDEANSASLADALRQIMAQRAAQANFQLVVITHDERFANMIGTREHTEFMWRITKDQDQHSHIAQEPLLE</sequence>
<dbReference type="GO" id="GO:0030870">
    <property type="term" value="C:Mre11 complex"/>
    <property type="evidence" value="ECO:0007669"/>
    <property type="project" value="TreeGrafter"/>
</dbReference>
<dbReference type="FunFam" id="3.40.50.300:FF:000593">
    <property type="entry name" value="DNA repair protein RAD50"/>
    <property type="match status" value="1"/>
</dbReference>
<dbReference type="Proteomes" id="UP000007264">
    <property type="component" value="Unassembled WGS sequence"/>
</dbReference>
<dbReference type="GO" id="GO:0007004">
    <property type="term" value="P:telomere maintenance via telomerase"/>
    <property type="evidence" value="ECO:0007669"/>
    <property type="project" value="TreeGrafter"/>
</dbReference>
<dbReference type="InterPro" id="IPR038729">
    <property type="entry name" value="Rad50/SbcC_AAA"/>
</dbReference>
<feature type="region of interest" description="Disordered" evidence="20">
    <location>
        <begin position="1091"/>
        <end position="1113"/>
    </location>
</feature>
<evidence type="ECO:0000256" key="8">
    <source>
        <dbReference type="ARBA" id="ARBA00022741"/>
    </source>
</evidence>
<evidence type="ECO:0000313" key="22">
    <source>
        <dbReference type="EMBL" id="EIE21961.1"/>
    </source>
</evidence>
<comment type="cofactor">
    <cofactor evidence="1">
        <name>Zn(2+)</name>
        <dbReference type="ChEBI" id="CHEBI:29105"/>
    </cofactor>
</comment>
<dbReference type="SUPFAM" id="SSF51735">
    <property type="entry name" value="NAD(P)-binding Rossmann-fold domains"/>
    <property type="match status" value="1"/>
</dbReference>
<dbReference type="GO" id="GO:0003691">
    <property type="term" value="F:double-stranded telomeric DNA binding"/>
    <property type="evidence" value="ECO:0007669"/>
    <property type="project" value="TreeGrafter"/>
</dbReference>
<comment type="catalytic activity">
    <reaction evidence="18">
        <text>ATP + H2O = ADP + phosphate + H(+)</text>
        <dbReference type="Rhea" id="RHEA:13065"/>
        <dbReference type="ChEBI" id="CHEBI:15377"/>
        <dbReference type="ChEBI" id="CHEBI:15378"/>
        <dbReference type="ChEBI" id="CHEBI:30616"/>
        <dbReference type="ChEBI" id="CHEBI:43474"/>
        <dbReference type="ChEBI" id="CHEBI:456216"/>
    </reaction>
</comment>
<keyword evidence="12" id="KW-0067">ATP-binding</keyword>
<dbReference type="Gene3D" id="3.40.50.720">
    <property type="entry name" value="NAD(P)-binding Rossmann-like Domain"/>
    <property type="match status" value="1"/>
</dbReference>
<dbReference type="GO" id="GO:0000794">
    <property type="term" value="C:condensed nuclear chromosome"/>
    <property type="evidence" value="ECO:0007669"/>
    <property type="project" value="TreeGrafter"/>
</dbReference>
<keyword evidence="11" id="KW-0862">Zinc</keyword>
<feature type="compositionally biased region" description="Basic and acidic residues" evidence="20">
    <location>
        <begin position="1044"/>
        <end position="1075"/>
    </location>
</feature>
<keyword evidence="23" id="KW-1185">Reference proteome</keyword>
<keyword evidence="9" id="KW-0227">DNA damage</keyword>
<evidence type="ECO:0000256" key="1">
    <source>
        <dbReference type="ARBA" id="ARBA00001947"/>
    </source>
</evidence>
<evidence type="ECO:0000259" key="21">
    <source>
        <dbReference type="Pfam" id="PF13476"/>
    </source>
</evidence>
<evidence type="ECO:0000313" key="23">
    <source>
        <dbReference type="Proteomes" id="UP000007264"/>
    </source>
</evidence>
<proteinExistence type="inferred from homology"/>
<keyword evidence="7" id="KW-0479">Metal-binding</keyword>
<evidence type="ECO:0000256" key="17">
    <source>
        <dbReference type="ARBA" id="ARBA00023254"/>
    </source>
</evidence>
<evidence type="ECO:0000256" key="2">
    <source>
        <dbReference type="ARBA" id="ARBA00004123"/>
    </source>
</evidence>
<dbReference type="GO" id="GO:0000722">
    <property type="term" value="P:telomere maintenance via recombination"/>
    <property type="evidence" value="ECO:0007669"/>
    <property type="project" value="TreeGrafter"/>
</dbReference>
<feature type="compositionally biased region" description="Basic and acidic residues" evidence="20">
    <location>
        <begin position="1091"/>
        <end position="1103"/>
    </location>
</feature>
<dbReference type="GO" id="GO:0016887">
    <property type="term" value="F:ATP hydrolysis activity"/>
    <property type="evidence" value="ECO:0007669"/>
    <property type="project" value="InterPro"/>
</dbReference>
<dbReference type="KEGG" id="csl:COCSUDRAFT_48004"/>
<evidence type="ECO:0000256" key="15">
    <source>
        <dbReference type="ARBA" id="ARBA00023204"/>
    </source>
</evidence>
<dbReference type="STRING" id="574566.I0YU92"/>
<evidence type="ECO:0000256" key="9">
    <source>
        <dbReference type="ARBA" id="ARBA00022763"/>
    </source>
</evidence>
<keyword evidence="8" id="KW-0547">Nucleotide-binding</keyword>
<evidence type="ECO:0000256" key="14">
    <source>
        <dbReference type="ARBA" id="ARBA00023054"/>
    </source>
</evidence>
<dbReference type="GO" id="GO:0046872">
    <property type="term" value="F:metal ion binding"/>
    <property type="evidence" value="ECO:0007669"/>
    <property type="project" value="UniProtKB-KW"/>
</dbReference>
<dbReference type="Pfam" id="PF13476">
    <property type="entry name" value="AAA_23"/>
    <property type="match status" value="1"/>
</dbReference>
<evidence type="ECO:0000256" key="19">
    <source>
        <dbReference type="SAM" id="Coils"/>
    </source>
</evidence>
<evidence type="ECO:0000256" key="7">
    <source>
        <dbReference type="ARBA" id="ARBA00022723"/>
    </source>
</evidence>
<evidence type="ECO:0000256" key="18">
    <source>
        <dbReference type="ARBA" id="ARBA00049360"/>
    </source>
</evidence>
<dbReference type="Gene3D" id="1.10.287.1490">
    <property type="match status" value="1"/>
</dbReference>
<keyword evidence="10 22" id="KW-0378">Hydrolase</keyword>
<evidence type="ECO:0000256" key="12">
    <source>
        <dbReference type="ARBA" id="ARBA00022840"/>
    </source>
</evidence>
<feature type="region of interest" description="Disordered" evidence="20">
    <location>
        <begin position="1044"/>
        <end position="1077"/>
    </location>
</feature>
<keyword evidence="14 19" id="KW-0175">Coiled coil</keyword>
<evidence type="ECO:0000256" key="3">
    <source>
        <dbReference type="ARBA" id="ARBA00004286"/>
    </source>
</evidence>
<dbReference type="InterPro" id="IPR036291">
    <property type="entry name" value="NAD(P)-bd_dom_sf"/>
</dbReference>
<dbReference type="PANTHER" id="PTHR18867">
    <property type="entry name" value="RAD50"/>
    <property type="match status" value="1"/>
</dbReference>